<dbReference type="GO" id="GO:0008273">
    <property type="term" value="F:calcium, potassium:sodium antiporter activity"/>
    <property type="evidence" value="ECO:0007669"/>
    <property type="project" value="TreeGrafter"/>
</dbReference>
<evidence type="ECO:0000256" key="9">
    <source>
        <dbReference type="ARBA" id="ARBA00022837"/>
    </source>
</evidence>
<dbReference type="Proteomes" id="UP000504633">
    <property type="component" value="Unplaced"/>
</dbReference>
<keyword evidence="19" id="KW-1185">Reference proteome</keyword>
<evidence type="ECO:0000313" key="19">
    <source>
        <dbReference type="Proteomes" id="UP000504633"/>
    </source>
</evidence>
<comment type="subcellular location">
    <subcellularLocation>
        <location evidence="1">Membrane</location>
        <topology evidence="1">Multi-pass membrane protein</topology>
    </subcellularLocation>
</comment>
<dbReference type="FunFam" id="1.20.1420.30:FF:000009">
    <property type="entry name" value="sodium/potassium/calcium exchanger 5 isoform X2"/>
    <property type="match status" value="1"/>
</dbReference>
<evidence type="ECO:0000256" key="4">
    <source>
        <dbReference type="ARBA" id="ARBA00022449"/>
    </source>
</evidence>
<evidence type="ECO:0000259" key="18">
    <source>
        <dbReference type="Pfam" id="PF01699"/>
    </source>
</evidence>
<dbReference type="GeneID" id="111593647"/>
<evidence type="ECO:0000256" key="11">
    <source>
        <dbReference type="ARBA" id="ARBA00022958"/>
    </source>
</evidence>
<sequence>MAYHNDAEWARIINGDYVNSIMRRTNDQVNNCTLPSIVEFPNLMRKKSIGYTVACVFISLYIFIMLAIICESYLVPSMERLCYSLRMSYDVAGATFMAAATSAPEFFVCIVATFVAKGDMGIGTIVGSSVFNVLAIAALCGIFSGVYTKLDWWPVTRDCFWYLLSICALFGILFDSQVELYEAIILVVLYFIYLIGLIFDGKIQKVCRTRDFAEGALQENPLDRKEDAMKSFKETVCGFPTKENNTCSKIWFAIKYPAVVLLAITTPSVRSIFFLTLIMAVVWISILSYLVTWTLTIIGYNIGIPDSIMGLTVLAFGTSVPEAVSSFIVVRKGYGSMAMCNAIGSNTFDVFLCMGLPWMIAIAIDSKKIDINSDGLAKTTGVLIITGAVVYFSLLGTKFVLGKIVGWICLVSYLAFFTFAIAMELMVLKPTCDIESGHYSFYT</sequence>
<evidence type="ECO:0000256" key="16">
    <source>
        <dbReference type="ARBA" id="ARBA00023201"/>
    </source>
</evidence>
<dbReference type="PANTHER" id="PTHR10846">
    <property type="entry name" value="SODIUM/POTASSIUM/CALCIUM EXCHANGER"/>
    <property type="match status" value="1"/>
</dbReference>
<evidence type="ECO:0000256" key="12">
    <source>
        <dbReference type="ARBA" id="ARBA00022989"/>
    </source>
</evidence>
<keyword evidence="9" id="KW-0106">Calcium</keyword>
<evidence type="ECO:0000256" key="2">
    <source>
        <dbReference type="ARBA" id="ARBA00005364"/>
    </source>
</evidence>
<dbReference type="InterPro" id="IPR004837">
    <property type="entry name" value="NaCa_Exmemb"/>
</dbReference>
<feature type="transmembrane region" description="Helical" evidence="17">
    <location>
        <begin position="272"/>
        <end position="302"/>
    </location>
</feature>
<feature type="transmembrane region" description="Helical" evidence="17">
    <location>
        <begin position="342"/>
        <end position="364"/>
    </location>
</feature>
<dbReference type="AlphaFoldDB" id="A0A6J1LG75"/>
<evidence type="ECO:0000256" key="15">
    <source>
        <dbReference type="ARBA" id="ARBA00023136"/>
    </source>
</evidence>
<accession>A0A6J1LG75</accession>
<keyword evidence="16" id="KW-0739">Sodium transport</keyword>
<evidence type="ECO:0000256" key="5">
    <source>
        <dbReference type="ARBA" id="ARBA00022538"/>
    </source>
</evidence>
<keyword evidence="12 17" id="KW-1133">Transmembrane helix</keyword>
<dbReference type="GO" id="GO:0005262">
    <property type="term" value="F:calcium channel activity"/>
    <property type="evidence" value="ECO:0007669"/>
    <property type="project" value="TreeGrafter"/>
</dbReference>
<dbReference type="NCBIfam" id="TIGR00367">
    <property type="entry name" value="calcium/sodium antiporter"/>
    <property type="match status" value="1"/>
</dbReference>
<evidence type="ECO:0000313" key="20">
    <source>
        <dbReference type="RefSeq" id="XP_023162295.2"/>
    </source>
</evidence>
<evidence type="ECO:0000256" key="3">
    <source>
        <dbReference type="ARBA" id="ARBA00022448"/>
    </source>
</evidence>
<evidence type="ECO:0000256" key="14">
    <source>
        <dbReference type="ARBA" id="ARBA00023065"/>
    </source>
</evidence>
<feature type="transmembrane region" description="Helical" evidence="17">
    <location>
        <begin position="376"/>
        <end position="397"/>
    </location>
</feature>
<organism evidence="19 20">
    <name type="scientific">Drosophila hydei</name>
    <name type="common">Fruit fly</name>
    <dbReference type="NCBI Taxonomy" id="7224"/>
    <lineage>
        <taxon>Eukaryota</taxon>
        <taxon>Metazoa</taxon>
        <taxon>Ecdysozoa</taxon>
        <taxon>Arthropoda</taxon>
        <taxon>Hexapoda</taxon>
        <taxon>Insecta</taxon>
        <taxon>Pterygota</taxon>
        <taxon>Neoptera</taxon>
        <taxon>Endopterygota</taxon>
        <taxon>Diptera</taxon>
        <taxon>Brachycera</taxon>
        <taxon>Muscomorpha</taxon>
        <taxon>Ephydroidea</taxon>
        <taxon>Drosophilidae</taxon>
        <taxon>Drosophila</taxon>
    </lineage>
</organism>
<keyword evidence="11" id="KW-0630">Potassium</keyword>
<feature type="transmembrane region" description="Helical" evidence="17">
    <location>
        <begin position="159"/>
        <end position="174"/>
    </location>
</feature>
<feature type="domain" description="Sodium/calcium exchanger membrane region" evidence="18">
    <location>
        <begin position="274"/>
        <end position="421"/>
    </location>
</feature>
<dbReference type="GO" id="GO:0005886">
    <property type="term" value="C:plasma membrane"/>
    <property type="evidence" value="ECO:0007669"/>
    <property type="project" value="TreeGrafter"/>
</dbReference>
<dbReference type="Pfam" id="PF01699">
    <property type="entry name" value="Na_Ca_ex"/>
    <property type="match status" value="2"/>
</dbReference>
<keyword evidence="15 17" id="KW-0472">Membrane</keyword>
<feature type="transmembrane region" description="Helical" evidence="17">
    <location>
        <begin position="49"/>
        <end position="70"/>
    </location>
</feature>
<dbReference type="Gene3D" id="1.20.1420.30">
    <property type="entry name" value="NCX, central ion-binding region"/>
    <property type="match status" value="2"/>
</dbReference>
<keyword evidence="8" id="KW-0732">Signal</keyword>
<dbReference type="GO" id="GO:0006874">
    <property type="term" value="P:intracellular calcium ion homeostasis"/>
    <property type="evidence" value="ECO:0007669"/>
    <property type="project" value="TreeGrafter"/>
</dbReference>
<evidence type="ECO:0000256" key="10">
    <source>
        <dbReference type="ARBA" id="ARBA00022847"/>
    </source>
</evidence>
<dbReference type="InterPro" id="IPR044880">
    <property type="entry name" value="NCX_ion-bd_dom_sf"/>
</dbReference>
<protein>
    <submittedName>
        <fullName evidence="20">Sodium/potassium/calcium exchanger 4</fullName>
    </submittedName>
</protein>
<dbReference type="GO" id="GO:0015293">
    <property type="term" value="F:symporter activity"/>
    <property type="evidence" value="ECO:0007669"/>
    <property type="project" value="UniProtKB-KW"/>
</dbReference>
<keyword evidence="7 17" id="KW-0812">Transmembrane</keyword>
<dbReference type="KEGG" id="dhe:111593647"/>
<feature type="transmembrane region" description="Helical" evidence="17">
    <location>
        <begin position="91"/>
        <end position="116"/>
    </location>
</feature>
<keyword evidence="5" id="KW-0633">Potassium transport</keyword>
<reference evidence="20" key="1">
    <citation type="submission" date="2025-08" db="UniProtKB">
        <authorList>
            <consortium name="RefSeq"/>
        </authorList>
    </citation>
    <scope>IDENTIFICATION</scope>
    <source>
        <strain evidence="20">15085-1641.00</strain>
        <tissue evidence="20">Whole body</tissue>
    </source>
</reference>
<evidence type="ECO:0000256" key="13">
    <source>
        <dbReference type="ARBA" id="ARBA00023053"/>
    </source>
</evidence>
<keyword evidence="3" id="KW-0813">Transport</keyword>
<evidence type="ECO:0000256" key="8">
    <source>
        <dbReference type="ARBA" id="ARBA00022729"/>
    </source>
</evidence>
<keyword evidence="6" id="KW-0109">Calcium transport</keyword>
<feature type="transmembrane region" description="Helical" evidence="17">
    <location>
        <begin position="122"/>
        <end position="147"/>
    </location>
</feature>
<feature type="domain" description="Sodium/calcium exchanger membrane region" evidence="18">
    <location>
        <begin position="57"/>
        <end position="198"/>
    </location>
</feature>
<dbReference type="OrthoDB" id="2127281at2759"/>
<gene>
    <name evidence="20" type="primary">LOC111593647</name>
</gene>
<evidence type="ECO:0000256" key="1">
    <source>
        <dbReference type="ARBA" id="ARBA00004141"/>
    </source>
</evidence>
<feature type="transmembrane region" description="Helical" evidence="17">
    <location>
        <begin position="180"/>
        <end position="199"/>
    </location>
</feature>
<keyword evidence="4" id="KW-0050">Antiport</keyword>
<dbReference type="PANTHER" id="PTHR10846:SF70">
    <property type="entry name" value="ZYDECO, ISOFORM F"/>
    <property type="match status" value="1"/>
</dbReference>
<evidence type="ECO:0000256" key="6">
    <source>
        <dbReference type="ARBA" id="ARBA00022568"/>
    </source>
</evidence>
<dbReference type="InterPro" id="IPR004481">
    <property type="entry name" value="K/Na/Ca-exchanger"/>
</dbReference>
<dbReference type="RefSeq" id="XP_023162295.2">
    <property type="nucleotide sequence ID" value="XM_023306527.2"/>
</dbReference>
<evidence type="ECO:0000256" key="17">
    <source>
        <dbReference type="SAM" id="Phobius"/>
    </source>
</evidence>
<dbReference type="OMA" id="ALIIMPM"/>
<comment type="similarity">
    <text evidence="2">Belongs to the Ca(2+):cation antiporter (CaCA) (TC 2.A.19) family. SLC24A subfamily.</text>
</comment>
<keyword evidence="13" id="KW-0915">Sodium</keyword>
<proteinExistence type="inferred from homology"/>
<keyword evidence="14" id="KW-0406">Ion transport</keyword>
<name>A0A6J1LG75_DROHY</name>
<keyword evidence="10" id="KW-0769">Symport</keyword>
<feature type="transmembrane region" description="Helical" evidence="17">
    <location>
        <begin position="404"/>
        <end position="423"/>
    </location>
</feature>
<feature type="transmembrane region" description="Helical" evidence="17">
    <location>
        <begin position="308"/>
        <end position="330"/>
    </location>
</feature>
<evidence type="ECO:0000256" key="7">
    <source>
        <dbReference type="ARBA" id="ARBA00022692"/>
    </source>
</evidence>